<organism evidence="2 3">
    <name type="scientific">Streptomyces griseorubiginosus</name>
    <dbReference type="NCBI Taxonomy" id="67304"/>
    <lineage>
        <taxon>Bacteria</taxon>
        <taxon>Bacillati</taxon>
        <taxon>Actinomycetota</taxon>
        <taxon>Actinomycetes</taxon>
        <taxon>Kitasatosporales</taxon>
        <taxon>Streptomycetaceae</taxon>
        <taxon>Streptomyces</taxon>
    </lineage>
</organism>
<dbReference type="EMBL" id="CP032427">
    <property type="protein sequence ID" value="AYC35985.1"/>
    <property type="molecule type" value="Genomic_DNA"/>
</dbReference>
<dbReference type="KEGG" id="sge:DWG14_00193"/>
<name>A0AAI8KU02_9ACTN</name>
<evidence type="ECO:0000313" key="3">
    <source>
        <dbReference type="Proteomes" id="UP000265765"/>
    </source>
</evidence>
<gene>
    <name evidence="2" type="ORF">DWG14_00193</name>
</gene>
<dbReference type="RefSeq" id="WP_062019153.1">
    <property type="nucleotide sequence ID" value="NZ_CP032427.1"/>
</dbReference>
<reference evidence="2 3" key="1">
    <citation type="submission" date="2018-09" db="EMBL/GenBank/DDBJ databases">
        <title>Production of Trimethoprim by Streptomyces sp. 3E-1.</title>
        <authorList>
            <person name="Kang H.J."/>
            <person name="Kim S.B."/>
        </authorList>
    </citation>
    <scope>NUCLEOTIDE SEQUENCE [LARGE SCALE GENOMIC DNA]</scope>
    <source>
        <strain evidence="2 3">3E-1</strain>
    </source>
</reference>
<dbReference type="InterPro" id="IPR025736">
    <property type="entry name" value="PucR_C-HTH_dom"/>
</dbReference>
<accession>A0AAI8KU02</accession>
<dbReference type="Pfam" id="PF13556">
    <property type="entry name" value="HTH_30"/>
    <property type="match status" value="1"/>
</dbReference>
<feature type="domain" description="PucR C-terminal helix-turn-helix" evidence="1">
    <location>
        <begin position="278"/>
        <end position="322"/>
    </location>
</feature>
<evidence type="ECO:0000259" key="1">
    <source>
        <dbReference type="Pfam" id="PF13556"/>
    </source>
</evidence>
<dbReference type="AlphaFoldDB" id="A0AAI8KU02"/>
<sequence>MEELAGRLAPLDPDAGSALRVVSYYDELLAHRGGLESVVRGAAVLSGAPARMMIPGWRCAIRILPDGRRDDEPSPAEAGWASVSQPDPSVTLWIERLAPPGPVDAVILERALLAARTVLERTPGRLAISRNDPATVEVAIDADAPPEARARAARQLGLTAGQLVRVVAWEGRPAQLQAAAQPISVADSRQRVGIGPAVPVENAPDSAQAARLALRFASDADDHRVVHADDLGVLLLLGETISEAHQRWRSHPDVLAVQRAAGHAAWVLPTFDAVAVSDSLRTAAAILVVHHSTLQKRVSQFPRLLGWDVTTPSGRLRLQLALFVVRLTQQT</sequence>
<dbReference type="GeneID" id="91279186"/>
<evidence type="ECO:0000313" key="2">
    <source>
        <dbReference type="EMBL" id="AYC35985.1"/>
    </source>
</evidence>
<protein>
    <recommendedName>
        <fullName evidence="1">PucR C-terminal helix-turn-helix domain-containing protein</fullName>
    </recommendedName>
</protein>
<dbReference type="Proteomes" id="UP000265765">
    <property type="component" value="Chromosome"/>
</dbReference>
<dbReference type="InterPro" id="IPR042070">
    <property type="entry name" value="PucR_C-HTH_sf"/>
</dbReference>
<dbReference type="Gene3D" id="1.10.10.2840">
    <property type="entry name" value="PucR C-terminal helix-turn-helix domain"/>
    <property type="match status" value="1"/>
</dbReference>
<proteinExistence type="predicted"/>